<keyword evidence="4" id="KW-0406">Ion transport</keyword>
<dbReference type="RefSeq" id="XP_066661665.1">
    <property type="nucleotide sequence ID" value="XM_066819477.1"/>
</dbReference>
<dbReference type="InterPro" id="IPR007274">
    <property type="entry name" value="Cop_transporter"/>
</dbReference>
<sequence length="203" mass="22193">MDMNMDHGGDTACKISRSSSNSSSQADKTGKLQMLWNWNTVDACFLTSSWHIPSEGAFAATCIGVVLMVVILECLRRAGKEYDALILRQFKRHVAAQRLAASKDKTVEPPEEATPNRPQIITFRASPLQQLTRSVIHAVTFGLAYIVMLLAMYFNGYIIISIIIGAGIGKFLCDWMVYKVVIDGEDGAAAKVDGIEDPTVCCG</sequence>
<keyword evidence="4" id="KW-0186">Copper</keyword>
<evidence type="ECO:0000256" key="2">
    <source>
        <dbReference type="ARBA" id="ARBA00022989"/>
    </source>
</evidence>
<comment type="subcellular location">
    <subcellularLocation>
        <location evidence="4">Membrane</location>
        <topology evidence="4">Multi-pass membrane protein</topology>
    </subcellularLocation>
</comment>
<keyword evidence="1 4" id="KW-0812">Transmembrane</keyword>
<dbReference type="Pfam" id="PF04145">
    <property type="entry name" value="Ctr"/>
    <property type="match status" value="1"/>
</dbReference>
<reference evidence="6 7" key="1">
    <citation type="submission" date="2023-01" db="EMBL/GenBank/DDBJ databases">
        <title>Analysis of 21 Apiospora genomes using comparative genomics revels a genus with tremendous synthesis potential of carbohydrate active enzymes and secondary metabolites.</title>
        <authorList>
            <person name="Sorensen T."/>
        </authorList>
    </citation>
    <scope>NUCLEOTIDE SEQUENCE [LARGE SCALE GENOMIC DNA]</scope>
    <source>
        <strain evidence="6 7">CBS 114990</strain>
    </source>
</reference>
<evidence type="ECO:0000256" key="1">
    <source>
        <dbReference type="ARBA" id="ARBA00022692"/>
    </source>
</evidence>
<gene>
    <name evidence="6" type="ORF">PG997_015163</name>
</gene>
<keyword evidence="3 4" id="KW-0472">Membrane</keyword>
<keyword evidence="2 4" id="KW-1133">Transmembrane helix</keyword>
<comment type="similarity">
    <text evidence="4">Belongs to the copper transporter (Ctr) (TC 1.A.56) family. SLC31A subfamily.</text>
</comment>
<feature type="region of interest" description="Disordered" evidence="5">
    <location>
        <begin position="1"/>
        <end position="26"/>
    </location>
</feature>
<organism evidence="6 7">
    <name type="scientific">Apiospora hydei</name>
    <dbReference type="NCBI Taxonomy" id="1337664"/>
    <lineage>
        <taxon>Eukaryota</taxon>
        <taxon>Fungi</taxon>
        <taxon>Dikarya</taxon>
        <taxon>Ascomycota</taxon>
        <taxon>Pezizomycotina</taxon>
        <taxon>Sordariomycetes</taxon>
        <taxon>Xylariomycetidae</taxon>
        <taxon>Amphisphaeriales</taxon>
        <taxon>Apiosporaceae</taxon>
        <taxon>Apiospora</taxon>
    </lineage>
</organism>
<accession>A0ABR1UYD9</accession>
<dbReference type="Proteomes" id="UP001433268">
    <property type="component" value="Unassembled WGS sequence"/>
</dbReference>
<keyword evidence="4" id="KW-0813">Transport</keyword>
<comment type="caution">
    <text evidence="6">The sequence shown here is derived from an EMBL/GenBank/DDBJ whole genome shotgun (WGS) entry which is preliminary data.</text>
</comment>
<evidence type="ECO:0000313" key="6">
    <source>
        <dbReference type="EMBL" id="KAK8063066.1"/>
    </source>
</evidence>
<evidence type="ECO:0000256" key="4">
    <source>
        <dbReference type="RuleBase" id="RU367022"/>
    </source>
</evidence>
<name>A0ABR1UYD9_9PEZI</name>
<keyword evidence="4" id="KW-0187">Copper transport</keyword>
<dbReference type="PANTHER" id="PTHR12483:SF79">
    <property type="entry name" value="COPPER TRANSPORT PROTEIN"/>
    <property type="match status" value="1"/>
</dbReference>
<feature type="transmembrane region" description="Helical" evidence="4">
    <location>
        <begin position="56"/>
        <end position="75"/>
    </location>
</feature>
<dbReference type="EMBL" id="JAQQWN010000010">
    <property type="protein sequence ID" value="KAK8063066.1"/>
    <property type="molecule type" value="Genomic_DNA"/>
</dbReference>
<keyword evidence="7" id="KW-1185">Reference proteome</keyword>
<dbReference type="PANTHER" id="PTHR12483">
    <property type="entry name" value="SOLUTE CARRIER FAMILY 31 COPPER TRANSPORTERS"/>
    <property type="match status" value="1"/>
</dbReference>
<evidence type="ECO:0000313" key="7">
    <source>
        <dbReference type="Proteomes" id="UP001433268"/>
    </source>
</evidence>
<protein>
    <recommendedName>
        <fullName evidence="4">Copper transport protein</fullName>
    </recommendedName>
</protein>
<dbReference type="GeneID" id="92052537"/>
<evidence type="ECO:0000256" key="5">
    <source>
        <dbReference type="SAM" id="MobiDB-lite"/>
    </source>
</evidence>
<proteinExistence type="inferred from homology"/>
<feature type="transmembrane region" description="Helical" evidence="4">
    <location>
        <begin position="134"/>
        <end position="152"/>
    </location>
</feature>
<evidence type="ECO:0000256" key="3">
    <source>
        <dbReference type="ARBA" id="ARBA00023136"/>
    </source>
</evidence>